<dbReference type="SUPFAM" id="SSF56112">
    <property type="entry name" value="Protein kinase-like (PK-like)"/>
    <property type="match status" value="1"/>
</dbReference>
<dbReference type="HOGENOM" id="CLU_036517_0_2_11"/>
<dbReference type="Pfam" id="PF03881">
    <property type="entry name" value="Fructosamin_kin"/>
    <property type="match status" value="1"/>
</dbReference>
<evidence type="ECO:0000313" key="3">
    <source>
        <dbReference type="Proteomes" id="UP000019754"/>
    </source>
</evidence>
<dbReference type="InterPro" id="IPR016477">
    <property type="entry name" value="Fructo-/Ketosamine-3-kinase"/>
</dbReference>
<dbReference type="Gene3D" id="3.30.200.20">
    <property type="entry name" value="Phosphorylase Kinase, domain 1"/>
    <property type="match status" value="1"/>
</dbReference>
<organism evidence="2 3">
    <name type="scientific">Brachybacterium muris UCD-AY4</name>
    <dbReference type="NCBI Taxonomy" id="1249481"/>
    <lineage>
        <taxon>Bacteria</taxon>
        <taxon>Bacillati</taxon>
        <taxon>Actinomycetota</taxon>
        <taxon>Actinomycetes</taxon>
        <taxon>Micrococcales</taxon>
        <taxon>Dermabacteraceae</taxon>
        <taxon>Brachybacterium</taxon>
    </lineage>
</organism>
<dbReference type="PIRSF" id="PIRSF006221">
    <property type="entry name" value="Ketosamine-3-kinase"/>
    <property type="match status" value="1"/>
</dbReference>
<evidence type="ECO:0000313" key="2">
    <source>
        <dbReference type="EMBL" id="EYT49175.1"/>
    </source>
</evidence>
<evidence type="ECO:0000256" key="1">
    <source>
        <dbReference type="PIRNR" id="PIRNR006221"/>
    </source>
</evidence>
<sequence length="269" mass="28414">MMRERGQPDSFVKSRADAPAGFFETEAAGLRWLAEPGVVPVVEVLEVQENALHLERLDPAPPSAAAARAFGERLAALHDAGAPGFGWSPGQTAWFGPLDDPFEVPTHSRGSFAEFWAEDRLRRLLEASSAPLGAAGAARVGAAVDAIAAGVFDGISGEGAEQPSRVHGDLWSGNVMWTPGGAVLIDPAAHGGHRLEDLAMLSLFGAPHLEEIYAGYQQSHPLPAGWREDLCAHVLFGLLAHVHLFGSGYVAQAVSTADAVVTRARHLRG</sequence>
<dbReference type="GO" id="GO:0016301">
    <property type="term" value="F:kinase activity"/>
    <property type="evidence" value="ECO:0007669"/>
    <property type="project" value="UniProtKB-UniRule"/>
</dbReference>
<dbReference type="AlphaFoldDB" id="A0A022KTI1"/>
<protein>
    <submittedName>
        <fullName evidence="2">Fructosamine kinase</fullName>
    </submittedName>
</protein>
<dbReference type="EMBL" id="AORC01000010">
    <property type="protein sequence ID" value="EYT49175.1"/>
    <property type="molecule type" value="Genomic_DNA"/>
</dbReference>
<reference evidence="2 3" key="1">
    <citation type="journal article" date="2013" name="Genome Announc.">
        <title>Draft genome sequence of an Actinobacterium, Brachybacterium muris strain UCD-AY4.</title>
        <authorList>
            <person name="Lo J.R."/>
            <person name="Lang J.M."/>
            <person name="Darling A.E."/>
            <person name="Eisen J.A."/>
            <person name="Coil D.A."/>
        </authorList>
    </citation>
    <scope>NUCLEOTIDE SEQUENCE [LARGE SCALE GENOMIC DNA]</scope>
    <source>
        <strain evidence="2 3">UCD-AY4</strain>
    </source>
</reference>
<accession>A0A022KTI1</accession>
<dbReference type="PANTHER" id="PTHR12149">
    <property type="entry name" value="FRUCTOSAMINE 3 KINASE-RELATED PROTEIN"/>
    <property type="match status" value="1"/>
</dbReference>
<keyword evidence="1 2" id="KW-0418">Kinase</keyword>
<dbReference type="Gene3D" id="1.20.1270.240">
    <property type="match status" value="1"/>
</dbReference>
<dbReference type="PANTHER" id="PTHR12149:SF8">
    <property type="entry name" value="PROTEIN-RIBULOSAMINE 3-KINASE"/>
    <property type="match status" value="1"/>
</dbReference>
<dbReference type="Proteomes" id="UP000019754">
    <property type="component" value="Unassembled WGS sequence"/>
</dbReference>
<dbReference type="InterPro" id="IPR011009">
    <property type="entry name" value="Kinase-like_dom_sf"/>
</dbReference>
<name>A0A022KTI1_9MICO</name>
<gene>
    <name evidence="2" type="ORF">D641_0109475</name>
</gene>
<keyword evidence="1" id="KW-0808">Transferase</keyword>
<comment type="caution">
    <text evidence="2">The sequence shown here is derived from an EMBL/GenBank/DDBJ whole genome shotgun (WGS) entry which is preliminary data.</text>
</comment>
<keyword evidence="3" id="KW-1185">Reference proteome</keyword>
<dbReference type="STRING" id="1249481.D641_0109475"/>
<comment type="similarity">
    <text evidence="1">Belongs to the fructosamine kinase family.</text>
</comment>
<dbReference type="Gene3D" id="1.10.510.10">
    <property type="entry name" value="Transferase(Phosphotransferase) domain 1"/>
    <property type="match status" value="1"/>
</dbReference>
<proteinExistence type="inferred from homology"/>
<dbReference type="RefSeq" id="WP_017823422.1">
    <property type="nucleotide sequence ID" value="NZ_AORC01000010.1"/>
</dbReference>